<dbReference type="PANTHER" id="PTHR38248">
    <property type="entry name" value="FUNK1 6"/>
    <property type="match status" value="1"/>
</dbReference>
<sequence>MAIGLLFDTKHSFSPGLESLFWVLFWICIHGNSGKVNTKYKRWNYLDTEELAYEKLGIVSDETIFERTVQDGFMDYYKSLIPCILDLRKAVFPGGKLRRKEGDKDLYSQILQATNSSQKGNGVIF</sequence>
<feature type="domain" description="Fungal-type protein kinase" evidence="1">
    <location>
        <begin position="1"/>
        <end position="28"/>
    </location>
</feature>
<name>A0A5N6DRX5_ASPPA</name>
<evidence type="ECO:0000259" key="1">
    <source>
        <dbReference type="Pfam" id="PF17667"/>
    </source>
</evidence>
<dbReference type="Pfam" id="PF17667">
    <property type="entry name" value="Pkinase_fungal"/>
    <property type="match status" value="1"/>
</dbReference>
<gene>
    <name evidence="2" type="ORF">BDV34DRAFT_223547</name>
</gene>
<keyword evidence="3" id="KW-1185">Reference proteome</keyword>
<dbReference type="VEuPathDB" id="FungiDB:BDV34DRAFT_223547"/>
<dbReference type="EMBL" id="ML734957">
    <property type="protein sequence ID" value="KAB8207303.1"/>
    <property type="molecule type" value="Genomic_DNA"/>
</dbReference>
<proteinExistence type="predicted"/>
<evidence type="ECO:0000313" key="3">
    <source>
        <dbReference type="Proteomes" id="UP000326532"/>
    </source>
</evidence>
<reference evidence="2 3" key="1">
    <citation type="submission" date="2019-04" db="EMBL/GenBank/DDBJ databases">
        <title>Fungal friends and foes A comparative genomics study of 23 Aspergillus species from section Flavi.</title>
        <authorList>
            <consortium name="DOE Joint Genome Institute"/>
            <person name="Kjaerbolling I."/>
            <person name="Vesth T.C."/>
            <person name="Frisvad J.C."/>
            <person name="Nybo J.L."/>
            <person name="Theobald S."/>
            <person name="Kildgaard S."/>
            <person name="Petersen T.I."/>
            <person name="Kuo A."/>
            <person name="Sato A."/>
            <person name="Lyhne E.K."/>
            <person name="Kogle M.E."/>
            <person name="Wiebenga A."/>
            <person name="Kun R.S."/>
            <person name="Lubbers R.J."/>
            <person name="Makela M.R."/>
            <person name="Barry K."/>
            <person name="Chovatia M."/>
            <person name="Clum A."/>
            <person name="Daum C."/>
            <person name="Haridas S."/>
            <person name="He G."/>
            <person name="LaButti K."/>
            <person name="Lipzen A."/>
            <person name="Mondo S."/>
            <person name="Pangilinan J."/>
            <person name="Riley R."/>
            <person name="Salamov A."/>
            <person name="Simmons B.A."/>
            <person name="Magnuson J.K."/>
            <person name="Henrissat B."/>
            <person name="Mortensen U.H."/>
            <person name="Larsen T.O."/>
            <person name="De vries R.P."/>
            <person name="Grigoriev I.V."/>
            <person name="Machida M."/>
            <person name="Baker S.E."/>
            <person name="Andersen M.R."/>
        </authorList>
    </citation>
    <scope>NUCLEOTIDE SEQUENCE [LARGE SCALE GENOMIC DNA]</scope>
    <source>
        <strain evidence="2 3">CBS 117618</strain>
    </source>
</reference>
<organism evidence="2 3">
    <name type="scientific">Aspergillus parasiticus</name>
    <dbReference type="NCBI Taxonomy" id="5067"/>
    <lineage>
        <taxon>Eukaryota</taxon>
        <taxon>Fungi</taxon>
        <taxon>Dikarya</taxon>
        <taxon>Ascomycota</taxon>
        <taxon>Pezizomycotina</taxon>
        <taxon>Eurotiomycetes</taxon>
        <taxon>Eurotiomycetidae</taxon>
        <taxon>Eurotiales</taxon>
        <taxon>Aspergillaceae</taxon>
        <taxon>Aspergillus</taxon>
        <taxon>Aspergillus subgen. Circumdati</taxon>
    </lineage>
</organism>
<evidence type="ECO:0000313" key="2">
    <source>
        <dbReference type="EMBL" id="KAB8207303.1"/>
    </source>
</evidence>
<dbReference type="AlphaFoldDB" id="A0A5N6DRX5"/>
<dbReference type="OMA" id="ICIHYEA"/>
<protein>
    <recommendedName>
        <fullName evidence="1">Fungal-type protein kinase domain-containing protein</fullName>
    </recommendedName>
</protein>
<dbReference type="PANTHER" id="PTHR38248:SF2">
    <property type="entry name" value="FUNK1 11"/>
    <property type="match status" value="1"/>
</dbReference>
<dbReference type="Proteomes" id="UP000326532">
    <property type="component" value="Unassembled WGS sequence"/>
</dbReference>
<dbReference type="InterPro" id="IPR040976">
    <property type="entry name" value="Pkinase_fungal"/>
</dbReference>
<accession>A0A5N6DRX5</accession>